<evidence type="ECO:0000256" key="6">
    <source>
        <dbReference type="ARBA" id="ARBA00022723"/>
    </source>
</evidence>
<evidence type="ECO:0000313" key="16">
    <source>
        <dbReference type="Proteomes" id="UP000249229"/>
    </source>
</evidence>
<dbReference type="Pfam" id="PF02485">
    <property type="entry name" value="Branch"/>
    <property type="match status" value="2"/>
</dbReference>
<keyword evidence="11" id="KW-0472">Membrane</keyword>
<comment type="subcellular location">
    <subcellularLocation>
        <location evidence="2">Endoplasmic reticulum membrane</location>
        <topology evidence="2">Single-pass type II membrane protein</topology>
    </subcellularLocation>
    <subcellularLocation>
        <location evidence="1">Golgi apparatus membrane</location>
        <topology evidence="1">Single-pass type II membrane protein</topology>
    </subcellularLocation>
</comment>
<comment type="caution">
    <text evidence="15">The sequence shown here is derived from an EMBL/GenBank/DDBJ whole genome shotgun (WGS) entry which is preliminary data.</text>
</comment>
<keyword evidence="9" id="KW-1133">Transmembrane helix</keyword>
<accession>A0A2W5PCH8</accession>
<sequence>MTCSIGFVLLSHREPRQLLRLVETLNRLYDDPPIACHHDFSQCALDVDAFPGNVRFVQPSIRTGWAKWSVVRAMLAALRLLYDHADPDWFVLLSGADYPIRNGASVRAELAALRADALIDFRQVGDTEQSARDRFGPRNPELGQFESDGNRRLKWSHYEGAELWFPIVRFNDAGRRVRPGRYTLHLPFATPFSPFARRFPCFYGDHWITANARVARLLLTPSAQHLRVQKHLSMRAIPEECYYQTVLCNEPGLTLVRDNHRYAQWNGGGAHPQTLTEADLGAIRASKAHFARKFAHDDPVLDRIDALLSA</sequence>
<dbReference type="AlphaFoldDB" id="A0A2W5PCH8"/>
<organism evidence="15 16">
    <name type="scientific">Sphingomonas taxi</name>
    <dbReference type="NCBI Taxonomy" id="1549858"/>
    <lineage>
        <taxon>Bacteria</taxon>
        <taxon>Pseudomonadati</taxon>
        <taxon>Pseudomonadota</taxon>
        <taxon>Alphaproteobacteria</taxon>
        <taxon>Sphingomonadales</taxon>
        <taxon>Sphingomonadaceae</taxon>
        <taxon>Sphingomonas</taxon>
    </lineage>
</organism>
<evidence type="ECO:0000256" key="3">
    <source>
        <dbReference type="ARBA" id="ARBA00022676"/>
    </source>
</evidence>
<keyword evidence="8" id="KW-0735">Signal-anchor</keyword>
<evidence type="ECO:0000313" key="15">
    <source>
        <dbReference type="EMBL" id="PZQ61809.1"/>
    </source>
</evidence>
<keyword evidence="4" id="KW-0808">Transferase</keyword>
<dbReference type="GO" id="GO:0050650">
    <property type="term" value="P:chondroitin sulfate proteoglycan biosynthetic process"/>
    <property type="evidence" value="ECO:0007669"/>
    <property type="project" value="TreeGrafter"/>
</dbReference>
<evidence type="ECO:0000256" key="5">
    <source>
        <dbReference type="ARBA" id="ARBA00022692"/>
    </source>
</evidence>
<protein>
    <recommendedName>
        <fullName evidence="14">Peptide O-xylosyltransferase</fullName>
    </recommendedName>
</protein>
<dbReference type="GO" id="GO:0016020">
    <property type="term" value="C:membrane"/>
    <property type="evidence" value="ECO:0007669"/>
    <property type="project" value="InterPro"/>
</dbReference>
<keyword evidence="10" id="KW-0333">Golgi apparatus</keyword>
<gene>
    <name evidence="15" type="ORF">DI544_04095</name>
</gene>
<keyword evidence="5" id="KW-0812">Transmembrane</keyword>
<dbReference type="PANTHER" id="PTHR46025:SF3">
    <property type="entry name" value="XYLOSYLTRANSFERASE OXT"/>
    <property type="match status" value="1"/>
</dbReference>
<dbReference type="GO" id="GO:0030158">
    <property type="term" value="F:protein xylosyltransferase activity"/>
    <property type="evidence" value="ECO:0007669"/>
    <property type="project" value="InterPro"/>
</dbReference>
<evidence type="ECO:0000256" key="9">
    <source>
        <dbReference type="ARBA" id="ARBA00022989"/>
    </source>
</evidence>
<keyword evidence="13" id="KW-0325">Glycoprotein</keyword>
<keyword evidence="3" id="KW-0328">Glycosyltransferase</keyword>
<evidence type="ECO:0000256" key="10">
    <source>
        <dbReference type="ARBA" id="ARBA00023034"/>
    </source>
</evidence>
<dbReference type="Proteomes" id="UP000249229">
    <property type="component" value="Unassembled WGS sequence"/>
</dbReference>
<keyword evidence="6" id="KW-0479">Metal-binding</keyword>
<evidence type="ECO:0000256" key="1">
    <source>
        <dbReference type="ARBA" id="ARBA00004323"/>
    </source>
</evidence>
<evidence type="ECO:0000256" key="2">
    <source>
        <dbReference type="ARBA" id="ARBA00004648"/>
    </source>
</evidence>
<evidence type="ECO:0000256" key="8">
    <source>
        <dbReference type="ARBA" id="ARBA00022968"/>
    </source>
</evidence>
<keyword evidence="12" id="KW-1015">Disulfide bond</keyword>
<evidence type="ECO:0000256" key="11">
    <source>
        <dbReference type="ARBA" id="ARBA00023136"/>
    </source>
</evidence>
<name>A0A2W5PCH8_9SPHN</name>
<reference evidence="15 16" key="1">
    <citation type="submission" date="2017-08" db="EMBL/GenBank/DDBJ databases">
        <title>Infants hospitalized years apart are colonized by the same room-sourced microbial strains.</title>
        <authorList>
            <person name="Brooks B."/>
            <person name="Olm M.R."/>
            <person name="Firek B.A."/>
            <person name="Baker R."/>
            <person name="Thomas B.C."/>
            <person name="Morowitz M.J."/>
            <person name="Banfield J.F."/>
        </authorList>
    </citation>
    <scope>NUCLEOTIDE SEQUENCE [LARGE SCALE GENOMIC DNA]</scope>
    <source>
        <strain evidence="15">S2_005_001_R1_22</strain>
    </source>
</reference>
<dbReference type="GO" id="GO:0046872">
    <property type="term" value="F:metal ion binding"/>
    <property type="evidence" value="ECO:0007669"/>
    <property type="project" value="UniProtKB-KW"/>
</dbReference>
<evidence type="ECO:0000256" key="14">
    <source>
        <dbReference type="ARBA" id="ARBA00042865"/>
    </source>
</evidence>
<dbReference type="GO" id="GO:0015012">
    <property type="term" value="P:heparan sulfate proteoglycan biosynthetic process"/>
    <property type="evidence" value="ECO:0007669"/>
    <property type="project" value="TreeGrafter"/>
</dbReference>
<evidence type="ECO:0000256" key="7">
    <source>
        <dbReference type="ARBA" id="ARBA00022824"/>
    </source>
</evidence>
<proteinExistence type="predicted"/>
<dbReference type="EMBL" id="QFQI01000002">
    <property type="protein sequence ID" value="PZQ61809.1"/>
    <property type="molecule type" value="Genomic_DNA"/>
</dbReference>
<dbReference type="InterPro" id="IPR003406">
    <property type="entry name" value="Glyco_trans_14"/>
</dbReference>
<evidence type="ECO:0000256" key="4">
    <source>
        <dbReference type="ARBA" id="ARBA00022679"/>
    </source>
</evidence>
<evidence type="ECO:0000256" key="12">
    <source>
        <dbReference type="ARBA" id="ARBA00023157"/>
    </source>
</evidence>
<dbReference type="PANTHER" id="PTHR46025">
    <property type="entry name" value="XYLOSYLTRANSFERASE OXT"/>
    <property type="match status" value="1"/>
</dbReference>
<dbReference type="InterPro" id="IPR043538">
    <property type="entry name" value="XYLT"/>
</dbReference>
<evidence type="ECO:0000256" key="13">
    <source>
        <dbReference type="ARBA" id="ARBA00023180"/>
    </source>
</evidence>
<keyword evidence="7" id="KW-0256">Endoplasmic reticulum</keyword>